<organism evidence="1">
    <name type="scientific">Helicotheca tamesis</name>
    <dbReference type="NCBI Taxonomy" id="374047"/>
    <lineage>
        <taxon>Eukaryota</taxon>
        <taxon>Sar</taxon>
        <taxon>Stramenopiles</taxon>
        <taxon>Ochrophyta</taxon>
        <taxon>Bacillariophyta</taxon>
        <taxon>Mediophyceae</taxon>
        <taxon>Lithodesmiophycidae</taxon>
        <taxon>Lithodesmiales</taxon>
        <taxon>Lithodesmiaceae</taxon>
        <taxon>Helicotheca</taxon>
    </lineage>
</organism>
<dbReference type="PANTHER" id="PTHR44163">
    <property type="entry name" value="U3 SMALL NUCLEOLAR RNA-ASSOCIATED PROTEIN 4 HOMOLOG"/>
    <property type="match status" value="1"/>
</dbReference>
<accession>A0A7S2HKE7</accession>
<dbReference type="GO" id="GO:0034455">
    <property type="term" value="C:t-UTP complex"/>
    <property type="evidence" value="ECO:0007669"/>
    <property type="project" value="TreeGrafter"/>
</dbReference>
<dbReference type="GO" id="GO:0000462">
    <property type="term" value="P:maturation of SSU-rRNA from tricistronic rRNA transcript (SSU-rRNA, 5.8S rRNA, LSU-rRNA)"/>
    <property type="evidence" value="ECO:0007669"/>
    <property type="project" value="InterPro"/>
</dbReference>
<reference evidence="1" key="1">
    <citation type="submission" date="2021-01" db="EMBL/GenBank/DDBJ databases">
        <authorList>
            <person name="Corre E."/>
            <person name="Pelletier E."/>
            <person name="Niang G."/>
            <person name="Scheremetjew M."/>
            <person name="Finn R."/>
            <person name="Kale V."/>
            <person name="Holt S."/>
            <person name="Cochrane G."/>
            <person name="Meng A."/>
            <person name="Brown T."/>
            <person name="Cohen L."/>
        </authorList>
    </citation>
    <scope>NUCLEOTIDE SEQUENCE</scope>
    <source>
        <strain evidence="1">CCMP826</strain>
    </source>
</reference>
<sequence length="148" mass="16813">MSDWSLDVGLPMCKSLPTQLKNRHECIERLAFNPSSPNKFLLAGGGFFCVVDLDRPVPLNSDFYPPNHVRRSKYTQISSDTGDVRKKGKKVQKMPQKKGYSNMTICLQYNGMVFLDIVDDDEMVVVEQPWLSVVNSLPDALERKIYGQ</sequence>
<dbReference type="GO" id="GO:0032040">
    <property type="term" value="C:small-subunit processome"/>
    <property type="evidence" value="ECO:0007669"/>
    <property type="project" value="TreeGrafter"/>
</dbReference>
<proteinExistence type="predicted"/>
<evidence type="ECO:0000313" key="1">
    <source>
        <dbReference type="EMBL" id="CAD9493256.1"/>
    </source>
</evidence>
<dbReference type="GO" id="GO:0003723">
    <property type="term" value="F:RNA binding"/>
    <property type="evidence" value="ECO:0007669"/>
    <property type="project" value="TreeGrafter"/>
</dbReference>
<dbReference type="EMBL" id="HBGV01009854">
    <property type="protein sequence ID" value="CAD9493256.1"/>
    <property type="molecule type" value="Transcribed_RNA"/>
</dbReference>
<dbReference type="PANTHER" id="PTHR44163:SF1">
    <property type="entry name" value="U3 SMALL NUCLEOLAR RNA-ASSOCIATED PROTEIN 4 HOMOLOG"/>
    <property type="match status" value="1"/>
</dbReference>
<protein>
    <submittedName>
        <fullName evidence="1">Uncharacterized protein</fullName>
    </submittedName>
</protein>
<dbReference type="InterPro" id="IPR046351">
    <property type="entry name" value="UTP4"/>
</dbReference>
<name>A0A7S2HKE7_9STRA</name>
<dbReference type="GO" id="GO:0030686">
    <property type="term" value="C:90S preribosome"/>
    <property type="evidence" value="ECO:0007669"/>
    <property type="project" value="InterPro"/>
</dbReference>
<gene>
    <name evidence="1" type="ORF">HTAM1171_LOCUS6101</name>
</gene>
<dbReference type="AlphaFoldDB" id="A0A7S2HKE7"/>